<organism evidence="2 3">
    <name type="scientific">Pseudomonas asiatica</name>
    <dbReference type="NCBI Taxonomy" id="2219225"/>
    <lineage>
        <taxon>Bacteria</taxon>
        <taxon>Pseudomonadati</taxon>
        <taxon>Pseudomonadota</taxon>
        <taxon>Gammaproteobacteria</taxon>
        <taxon>Pseudomonadales</taxon>
        <taxon>Pseudomonadaceae</taxon>
        <taxon>Pseudomonas</taxon>
    </lineage>
</organism>
<proteinExistence type="predicted"/>
<dbReference type="EMBL" id="JANIAN010000017">
    <property type="protein sequence ID" value="MDD2107395.1"/>
    <property type="molecule type" value="Genomic_DNA"/>
</dbReference>
<dbReference type="AlphaFoldDB" id="A0A9X4D1B3"/>
<accession>A0A9X4D1B3</accession>
<reference evidence="2" key="1">
    <citation type="submission" date="2022-07" db="EMBL/GenBank/DDBJ databases">
        <title>Multi-strain Analysis of Pseudomonas putida Reveals Metabolic and Genetic Diversity.</title>
        <authorList>
            <person name="Monk J.M."/>
        </authorList>
    </citation>
    <scope>NUCLEOTIDE SEQUENCE</scope>
    <source>
        <strain evidence="2">17514</strain>
    </source>
</reference>
<evidence type="ECO:0000313" key="3">
    <source>
        <dbReference type="Proteomes" id="UP001150678"/>
    </source>
</evidence>
<comment type="caution">
    <text evidence="2">The sequence shown here is derived from an EMBL/GenBank/DDBJ whole genome shotgun (WGS) entry which is preliminary data.</text>
</comment>
<dbReference type="InterPro" id="IPR056085">
    <property type="entry name" value="DUF7668"/>
</dbReference>
<feature type="domain" description="DUF7668" evidence="1">
    <location>
        <begin position="17"/>
        <end position="116"/>
    </location>
</feature>
<sequence>MHVEHKLITKKLHDITDLLASADYESLSNMCNGVRLNAEEIEHAIEEYGETLIPVPWSELTSAIIVEIINSIPKAWSVTCPLWSKAEGKSDLTLELTIIATPSGELTVELDNIHVL</sequence>
<name>A0A9X4D1B3_9PSED</name>
<dbReference type="RefSeq" id="WP_274079048.1">
    <property type="nucleotide sequence ID" value="NZ_JANIAN010000017.1"/>
</dbReference>
<evidence type="ECO:0000313" key="2">
    <source>
        <dbReference type="EMBL" id="MDD2107395.1"/>
    </source>
</evidence>
<dbReference type="Proteomes" id="UP001150678">
    <property type="component" value="Unassembled WGS sequence"/>
</dbReference>
<evidence type="ECO:0000259" key="1">
    <source>
        <dbReference type="Pfam" id="PF24705"/>
    </source>
</evidence>
<gene>
    <name evidence="2" type="ORF">NP533_14420</name>
</gene>
<dbReference type="Pfam" id="PF24705">
    <property type="entry name" value="DUF7668"/>
    <property type="match status" value="1"/>
</dbReference>
<protein>
    <recommendedName>
        <fullName evidence="1">DUF7668 domain-containing protein</fullName>
    </recommendedName>
</protein>